<dbReference type="PANTHER" id="PTHR43280">
    <property type="entry name" value="ARAC-FAMILY TRANSCRIPTIONAL REGULATOR"/>
    <property type="match status" value="1"/>
</dbReference>
<dbReference type="PROSITE" id="PS01124">
    <property type="entry name" value="HTH_ARAC_FAMILY_2"/>
    <property type="match status" value="1"/>
</dbReference>
<dbReference type="InterPro" id="IPR013096">
    <property type="entry name" value="Cupin_2"/>
</dbReference>
<dbReference type="SMART" id="SM00342">
    <property type="entry name" value="HTH_ARAC"/>
    <property type="match status" value="1"/>
</dbReference>
<dbReference type="Pfam" id="PF12833">
    <property type="entry name" value="HTH_18"/>
    <property type="match status" value="1"/>
</dbReference>
<name>A0A839K241_9FIRM</name>
<dbReference type="Proteomes" id="UP000574276">
    <property type="component" value="Unassembled WGS sequence"/>
</dbReference>
<organism evidence="5 6">
    <name type="scientific">Variimorphobacter saccharofermentans</name>
    <dbReference type="NCBI Taxonomy" id="2755051"/>
    <lineage>
        <taxon>Bacteria</taxon>
        <taxon>Bacillati</taxon>
        <taxon>Bacillota</taxon>
        <taxon>Clostridia</taxon>
        <taxon>Lachnospirales</taxon>
        <taxon>Lachnospiraceae</taxon>
        <taxon>Variimorphobacter</taxon>
    </lineage>
</organism>
<evidence type="ECO:0000313" key="5">
    <source>
        <dbReference type="EMBL" id="MBB2183844.1"/>
    </source>
</evidence>
<dbReference type="SUPFAM" id="SSF46689">
    <property type="entry name" value="Homeodomain-like"/>
    <property type="match status" value="2"/>
</dbReference>
<dbReference type="Pfam" id="PF07883">
    <property type="entry name" value="Cupin_2"/>
    <property type="match status" value="1"/>
</dbReference>
<gene>
    <name evidence="5" type="ORF">H0486_13275</name>
</gene>
<dbReference type="Gene3D" id="2.60.120.10">
    <property type="entry name" value="Jelly Rolls"/>
    <property type="match status" value="1"/>
</dbReference>
<evidence type="ECO:0000256" key="1">
    <source>
        <dbReference type="ARBA" id="ARBA00023015"/>
    </source>
</evidence>
<reference evidence="5 6" key="1">
    <citation type="submission" date="2020-07" db="EMBL/GenBank/DDBJ databases">
        <title>Characterization and genome sequencing of isolate MD1, a novel member within the family Lachnospiraceae.</title>
        <authorList>
            <person name="Rettenmaier R."/>
            <person name="Di Bello L."/>
            <person name="Zinser C."/>
            <person name="Scheitz K."/>
            <person name="Liebl W."/>
            <person name="Zverlov V."/>
        </authorList>
    </citation>
    <scope>NUCLEOTIDE SEQUENCE [LARGE SCALE GENOMIC DNA]</scope>
    <source>
        <strain evidence="5 6">MD1</strain>
    </source>
</reference>
<keyword evidence="3" id="KW-0804">Transcription</keyword>
<dbReference type="GO" id="GO:0003700">
    <property type="term" value="F:DNA-binding transcription factor activity"/>
    <property type="evidence" value="ECO:0007669"/>
    <property type="project" value="InterPro"/>
</dbReference>
<dbReference type="SUPFAM" id="SSF51182">
    <property type="entry name" value="RmlC-like cupins"/>
    <property type="match status" value="1"/>
</dbReference>
<dbReference type="InterPro" id="IPR011051">
    <property type="entry name" value="RmlC_Cupin_sf"/>
</dbReference>
<keyword evidence="6" id="KW-1185">Reference proteome</keyword>
<sequence>MYTSPNASLLETVSHRTEFLPISFHHTKVIPGAEQVLYLHWHNEVEFLLIKQGGATFYIEDQEYTLQTGDAIFVPPNLLHMAKSLDENACEFYAIVFSHNYLFDTSFNPHYVKYVSPVMNYSLRCPLLLTPAVSWHKDIIETLIKMYELSQYCVDQWELQMQGMLLIIWQSIYNNHLSKIEASNKLSKRSIQLENAMNYIHNSYNEDITLRKLAAMTCLSEGQFCRLFKLLTGVTPFSYINRYKVIKSCEYLENTQKKIAEIASLCGFNNISYYNREFMKYIKMTPSSYRYMVMDFGGK</sequence>
<dbReference type="RefSeq" id="WP_228353464.1">
    <property type="nucleotide sequence ID" value="NZ_JACEGA010000001.1"/>
</dbReference>
<dbReference type="EMBL" id="JACEGA010000001">
    <property type="protein sequence ID" value="MBB2183844.1"/>
    <property type="molecule type" value="Genomic_DNA"/>
</dbReference>
<dbReference type="CDD" id="cd02208">
    <property type="entry name" value="cupin_RmlC-like"/>
    <property type="match status" value="1"/>
</dbReference>
<comment type="caution">
    <text evidence="5">The sequence shown here is derived from an EMBL/GenBank/DDBJ whole genome shotgun (WGS) entry which is preliminary data.</text>
</comment>
<evidence type="ECO:0000256" key="3">
    <source>
        <dbReference type="ARBA" id="ARBA00023163"/>
    </source>
</evidence>
<feature type="domain" description="HTH araC/xylS-type" evidence="4">
    <location>
        <begin position="194"/>
        <end position="292"/>
    </location>
</feature>
<accession>A0A839K241</accession>
<dbReference type="InterPro" id="IPR018060">
    <property type="entry name" value="HTH_AraC"/>
</dbReference>
<dbReference type="AlphaFoldDB" id="A0A839K241"/>
<keyword evidence="2" id="KW-0238">DNA-binding</keyword>
<evidence type="ECO:0000259" key="4">
    <source>
        <dbReference type="PROSITE" id="PS01124"/>
    </source>
</evidence>
<keyword evidence="1" id="KW-0805">Transcription regulation</keyword>
<evidence type="ECO:0000313" key="6">
    <source>
        <dbReference type="Proteomes" id="UP000574276"/>
    </source>
</evidence>
<protein>
    <submittedName>
        <fullName evidence="5">AraC family transcriptional regulator</fullName>
    </submittedName>
</protein>
<dbReference type="PANTHER" id="PTHR43280:SF28">
    <property type="entry name" value="HTH-TYPE TRANSCRIPTIONAL ACTIVATOR RHAS"/>
    <property type="match status" value="1"/>
</dbReference>
<dbReference type="InterPro" id="IPR009057">
    <property type="entry name" value="Homeodomain-like_sf"/>
</dbReference>
<dbReference type="InterPro" id="IPR014710">
    <property type="entry name" value="RmlC-like_jellyroll"/>
</dbReference>
<evidence type="ECO:0000256" key="2">
    <source>
        <dbReference type="ARBA" id="ARBA00023125"/>
    </source>
</evidence>
<dbReference type="Gene3D" id="1.10.10.60">
    <property type="entry name" value="Homeodomain-like"/>
    <property type="match status" value="2"/>
</dbReference>
<proteinExistence type="predicted"/>
<dbReference type="GO" id="GO:0043565">
    <property type="term" value="F:sequence-specific DNA binding"/>
    <property type="evidence" value="ECO:0007669"/>
    <property type="project" value="InterPro"/>
</dbReference>